<dbReference type="AlphaFoldDB" id="A0A9E6XY43"/>
<sequence>MRRDPGQVWVRWAVTAMALLAASAALAACGGSDNQSGTTAATSASTAASTTASTGASTTASTGASTTASTGGELKCGLGNGQKATGEPIKIGSIVTKQPGTDFTDASNMAQAFYDCVNSNGGIKGRPIQYIVEEEQSDPGQIAGLARKLVTSDKVLGMLGSFSLLDCAVNHAFYEANDLYTTNVGVAPECFSTPNSASINLGPRYSLDGGAQALIKQGVKKLVFATAGTPGAEWYAEGVKSVADAAGVPMVFAKENVPIQDANSIALTLVQQAGADGGVLLGFTPPEALKIMQAAQQQGLAGRVKWGCSSTCSTDFLAQALGPEWEGKLLVNAEVNTVDSTGPDNQLYLKVHDQYAPKVPVGSFGQMGFVLAKLTVDRLLSIDGPIDKESVNKAMLDTKGYKSDLVCKPWYYGKAPVHIPNNTGRTLTPKAGKLVVQDECADVTADDPQIAKVRKIEQEQGL</sequence>
<evidence type="ECO:0000313" key="6">
    <source>
        <dbReference type="EMBL" id="UGS36669.1"/>
    </source>
</evidence>
<dbReference type="PANTHER" id="PTHR47235">
    <property type="entry name" value="BLR6548 PROTEIN"/>
    <property type="match status" value="1"/>
</dbReference>
<dbReference type="PROSITE" id="PS51257">
    <property type="entry name" value="PROKAR_LIPOPROTEIN"/>
    <property type="match status" value="1"/>
</dbReference>
<comment type="similarity">
    <text evidence="1">Belongs to the leucine-binding protein family.</text>
</comment>
<proteinExistence type="inferred from homology"/>
<dbReference type="Pfam" id="PF13458">
    <property type="entry name" value="Peripla_BP_6"/>
    <property type="match status" value="1"/>
</dbReference>
<evidence type="ECO:0000256" key="4">
    <source>
        <dbReference type="SAM" id="SignalP"/>
    </source>
</evidence>
<evidence type="ECO:0000313" key="7">
    <source>
        <dbReference type="Proteomes" id="UP001162834"/>
    </source>
</evidence>
<accession>A0A9E6XY43</accession>
<evidence type="ECO:0000256" key="2">
    <source>
        <dbReference type="ARBA" id="ARBA00022729"/>
    </source>
</evidence>
<dbReference type="KEGG" id="sbae:DSM104329_03078"/>
<feature type="region of interest" description="Disordered" evidence="3">
    <location>
        <begin position="46"/>
        <end position="72"/>
    </location>
</feature>
<evidence type="ECO:0000256" key="3">
    <source>
        <dbReference type="SAM" id="MobiDB-lite"/>
    </source>
</evidence>
<dbReference type="SUPFAM" id="SSF53822">
    <property type="entry name" value="Periplasmic binding protein-like I"/>
    <property type="match status" value="1"/>
</dbReference>
<keyword evidence="7" id="KW-1185">Reference proteome</keyword>
<feature type="chain" id="PRO_5039689046" description="Leucine-binding protein domain-containing protein" evidence="4">
    <location>
        <begin position="28"/>
        <end position="462"/>
    </location>
</feature>
<keyword evidence="2 4" id="KW-0732">Signal</keyword>
<dbReference type="InterPro" id="IPR028082">
    <property type="entry name" value="Peripla_BP_I"/>
</dbReference>
<protein>
    <recommendedName>
        <fullName evidence="5">Leucine-binding protein domain-containing protein</fullName>
    </recommendedName>
</protein>
<evidence type="ECO:0000256" key="1">
    <source>
        <dbReference type="ARBA" id="ARBA00010062"/>
    </source>
</evidence>
<dbReference type="Gene3D" id="3.40.50.2300">
    <property type="match status" value="2"/>
</dbReference>
<gene>
    <name evidence="6" type="ORF">DSM104329_03078</name>
</gene>
<reference evidence="6" key="1">
    <citation type="journal article" date="2022" name="Int. J. Syst. Evol. Microbiol.">
        <title>Pseudomonas aegrilactucae sp. nov. and Pseudomonas morbosilactucae sp. nov., pathogens causing bacterial rot of lettuce in Japan.</title>
        <authorList>
            <person name="Sawada H."/>
            <person name="Fujikawa T."/>
            <person name="Satou M."/>
        </authorList>
    </citation>
    <scope>NUCLEOTIDE SEQUENCE</scope>
    <source>
        <strain evidence="6">0166_1</strain>
    </source>
</reference>
<feature type="domain" description="Leucine-binding protein" evidence="5">
    <location>
        <begin position="88"/>
        <end position="413"/>
    </location>
</feature>
<dbReference type="PANTHER" id="PTHR47235:SF1">
    <property type="entry name" value="BLR6548 PROTEIN"/>
    <property type="match status" value="1"/>
</dbReference>
<dbReference type="EMBL" id="CP087164">
    <property type="protein sequence ID" value="UGS36669.1"/>
    <property type="molecule type" value="Genomic_DNA"/>
</dbReference>
<feature type="signal peptide" evidence="4">
    <location>
        <begin position="1"/>
        <end position="27"/>
    </location>
</feature>
<organism evidence="6 7">
    <name type="scientific">Capillimicrobium parvum</name>
    <dbReference type="NCBI Taxonomy" id="2884022"/>
    <lineage>
        <taxon>Bacteria</taxon>
        <taxon>Bacillati</taxon>
        <taxon>Actinomycetota</taxon>
        <taxon>Thermoleophilia</taxon>
        <taxon>Solirubrobacterales</taxon>
        <taxon>Capillimicrobiaceae</taxon>
        <taxon>Capillimicrobium</taxon>
    </lineage>
</organism>
<evidence type="ECO:0000259" key="5">
    <source>
        <dbReference type="Pfam" id="PF13458"/>
    </source>
</evidence>
<dbReference type="InterPro" id="IPR028081">
    <property type="entry name" value="Leu-bd"/>
</dbReference>
<name>A0A9E6XY43_9ACTN</name>
<dbReference type="Proteomes" id="UP001162834">
    <property type="component" value="Chromosome"/>
</dbReference>